<evidence type="ECO:0000313" key="3">
    <source>
        <dbReference type="Proteomes" id="UP000238083"/>
    </source>
</evidence>
<dbReference type="InterPro" id="IPR041657">
    <property type="entry name" value="HTH_17"/>
</dbReference>
<dbReference type="AlphaFoldDB" id="A0A2T0QSE2"/>
<gene>
    <name evidence="2" type="ORF">CLV37_12611</name>
</gene>
<comment type="caution">
    <text evidence="2">The sequence shown here is derived from an EMBL/GenBank/DDBJ whole genome shotgun (WGS) entry which is preliminary data.</text>
</comment>
<dbReference type="RefSeq" id="WP_106215625.1">
    <property type="nucleotide sequence ID" value="NZ_PVZF01000026.1"/>
</dbReference>
<protein>
    <recommendedName>
        <fullName evidence="1">Helix-turn-helix domain-containing protein</fullName>
    </recommendedName>
</protein>
<keyword evidence="3" id="KW-1185">Reference proteome</keyword>
<proteinExistence type="predicted"/>
<evidence type="ECO:0000313" key="2">
    <source>
        <dbReference type="EMBL" id="PRY07904.1"/>
    </source>
</evidence>
<sequence length="606" mass="67391">MSPKGLLTTAEVAEALRVSPRRVHQLVAEGKLPAPTELTPRMGVWRAVDIQRIAASQQDRSTGLASILAPATQPLRRMHDTFLDVQRRPSETWPIHVRIWQGEAPEGWRTVVVCGALTDSIDVLQTWGEMIAQQVSQAFLGDEGGDAIWINYRTTPGASNFLENPVYTVRHDRPQDAEPAGALQRLRSWVARPPIPSAPPGYPGTVADLTFEAPTWHYLETITELETLVGDTVECYPHEGYTRATVELYQRSRKPVEVTNDPYNALGYVKALQVLDVVGADAPHGDTAPAAARWCVQMLKELLAAYQEDAQRAAQYPPRPPKGLETATWAAFLVPPTAGERRDLLQRYDEALTEEDLPTLLHRIRHWRDTVDEFSDNPNPTLFDVLNTIEGSLSRRVHSLDPDFAASDGPEAQPRGTFQVYGPHTRAYLNTVHWVPDRTLDRKQRRLAQLISHRSSTDIRYGLDPAGRLVVTGTDEYPQDGKYPEFFAVEWPCRPPAAGIGATAHIVGDRAAIGDQPVFIIDDDGSIDLLPRSQHNVHSGWNWGYGGGSPGALANAIFDCVAAADGLPDAGDWSKHDQARRWISDQIDHADEHNLDISVREIRKRW</sequence>
<organism evidence="2 3">
    <name type="scientific">Kineococcus rhizosphaerae</name>
    <dbReference type="NCBI Taxonomy" id="559628"/>
    <lineage>
        <taxon>Bacteria</taxon>
        <taxon>Bacillati</taxon>
        <taxon>Actinomycetota</taxon>
        <taxon>Actinomycetes</taxon>
        <taxon>Kineosporiales</taxon>
        <taxon>Kineosporiaceae</taxon>
        <taxon>Kineococcus</taxon>
    </lineage>
</organism>
<feature type="domain" description="Helix-turn-helix" evidence="1">
    <location>
        <begin position="6"/>
        <end position="34"/>
    </location>
</feature>
<accession>A0A2T0QSE2</accession>
<dbReference type="EMBL" id="PVZF01000026">
    <property type="protein sequence ID" value="PRY07904.1"/>
    <property type="molecule type" value="Genomic_DNA"/>
</dbReference>
<evidence type="ECO:0000259" key="1">
    <source>
        <dbReference type="Pfam" id="PF12728"/>
    </source>
</evidence>
<name>A0A2T0QSE2_9ACTN</name>
<reference evidence="2 3" key="1">
    <citation type="submission" date="2018-03" db="EMBL/GenBank/DDBJ databases">
        <title>Genomic Encyclopedia of Archaeal and Bacterial Type Strains, Phase II (KMG-II): from individual species to whole genera.</title>
        <authorList>
            <person name="Goeker M."/>
        </authorList>
    </citation>
    <scope>NUCLEOTIDE SEQUENCE [LARGE SCALE GENOMIC DNA]</scope>
    <source>
        <strain evidence="2 3">DSM 19711</strain>
    </source>
</reference>
<dbReference type="Proteomes" id="UP000238083">
    <property type="component" value="Unassembled WGS sequence"/>
</dbReference>
<dbReference type="OrthoDB" id="9182156at2"/>
<dbReference type="Pfam" id="PF12728">
    <property type="entry name" value="HTH_17"/>
    <property type="match status" value="1"/>
</dbReference>